<feature type="coiled-coil region" evidence="4">
    <location>
        <begin position="352"/>
        <end position="393"/>
    </location>
</feature>
<feature type="compositionally biased region" description="Basic and acidic residues" evidence="5">
    <location>
        <begin position="592"/>
        <end position="611"/>
    </location>
</feature>
<dbReference type="InterPro" id="IPR013496">
    <property type="entry name" value="CHP02680"/>
</dbReference>
<dbReference type="PANTHER" id="PTHR32182">
    <property type="entry name" value="DNA REPLICATION AND REPAIR PROTEIN RECF"/>
    <property type="match status" value="1"/>
</dbReference>
<dbReference type="Gene3D" id="3.40.50.300">
    <property type="entry name" value="P-loop containing nucleotide triphosphate hydrolases"/>
    <property type="match status" value="1"/>
</dbReference>
<evidence type="ECO:0000256" key="2">
    <source>
        <dbReference type="ARBA" id="ARBA00023204"/>
    </source>
</evidence>
<accession>A0ABY7K3V8</accession>
<name>A0ABY7K3V8_9ACTN</name>
<keyword evidence="1" id="KW-0227">DNA damage</keyword>
<dbReference type="Proteomes" id="UP001164693">
    <property type="component" value="Chromosome"/>
</dbReference>
<evidence type="ECO:0000256" key="5">
    <source>
        <dbReference type="SAM" id="MobiDB-lite"/>
    </source>
</evidence>
<dbReference type="EMBL" id="CP097463">
    <property type="protein sequence ID" value="WAX58312.1"/>
    <property type="molecule type" value="Genomic_DNA"/>
</dbReference>
<gene>
    <name evidence="6" type="ORF">M6B22_05980</name>
</gene>
<keyword evidence="2" id="KW-0234">DNA repair</keyword>
<dbReference type="SUPFAM" id="SSF52540">
    <property type="entry name" value="P-loop containing nucleoside triphosphate hydrolases"/>
    <property type="match status" value="1"/>
</dbReference>
<evidence type="ECO:0000313" key="7">
    <source>
        <dbReference type="Proteomes" id="UP001164693"/>
    </source>
</evidence>
<dbReference type="PANTHER" id="PTHR32182:SF0">
    <property type="entry name" value="DNA REPLICATION AND REPAIR PROTEIN RECF"/>
    <property type="match status" value="1"/>
</dbReference>
<evidence type="ECO:0000256" key="3">
    <source>
        <dbReference type="ARBA" id="ARBA00023236"/>
    </source>
</evidence>
<keyword evidence="4" id="KW-0175">Coiled coil</keyword>
<proteinExistence type="predicted"/>
<feature type="region of interest" description="Disordered" evidence="5">
    <location>
        <begin position="587"/>
        <end position="611"/>
    </location>
</feature>
<keyword evidence="7" id="KW-1185">Reference proteome</keyword>
<evidence type="ECO:0000313" key="6">
    <source>
        <dbReference type="EMBL" id="WAX58312.1"/>
    </source>
</evidence>
<dbReference type="NCBIfam" id="TIGR02680">
    <property type="entry name" value="TIGR02680 family protein"/>
    <property type="match status" value="1"/>
</dbReference>
<evidence type="ECO:0000256" key="1">
    <source>
        <dbReference type="ARBA" id="ARBA00022763"/>
    </source>
</evidence>
<sequence length="1375" mass="148356">MTRPAAPRRFDERWRLSRAGIVNVWHYLDNEFDVSGGRMILRGTNGSGKSRALEMLLPFLLDADRRKMDATGAARVNLDELMRTGAREQANRTGYLWLELARPGEYLTVGALVRHSRSASSTKVWYFTTPLRVGDELALLSDTREPLSRDALTELVGVERITDSAAVHRDRVRVEVFGLDGDTGRDRYDGLLQLLHTLRAPDVGNRIDEGRLPQILVDSLPPLHEQALTRAGEQLDGLTETRAAQERLEQSAAQVSSFLAVYERYAAATLRATAHEAVAAADAVVAAERAAADRARQVAALDAKYGQLQSREQELSEGLAELDHALRAIEAREIFKTADDLVQRDRAVAALARSADQALAGAERERANHRRTVDDAEQALAEVRQAAADAATVLASTREAVQDARLPAGRLPDDVRAVDRPSAAASVVLRVTRDGEAQAIARPFAAHVDVVPADLDEARQAAESARSGATDRQGLAGRRLAEARRLAKTEEAIARLAAEADRLANAAELDAQAADDRATERDAIAAELAHAWRAWTSDPTAAELLGPINWVEHPLIGALLLDANALAGHRTDPLDDLDEVAEAAARPARAAVDAERARLATEESNDRDREQTLQAERAELAAAHDPLPTDPPWLTPDRPGEPLWRCIDFGPDVPAAAQAGLEGALLASGLLTAVITADGAVRAADGELLVSAGSARAARPLSTILRPDSAATLPAATISAVLSSIGVDDPAAATSVSTDGSWRNGPLRGRHRVDRARHIGAAARAAHRQERIAAIDGDLTVLVDLAGRRARRRTELNETDRRLADLVRAAPRSSRLYAARRLATDAVSRAERSSAEASRAAAAAREARASWVAQVDAHRSVCLHHDLPVEADALQQAVDAARHAAERSAQLIRELTRLAEAVTRHDARLARADAAAGVRDDAERDADDRWAEWHAAASELAAQHQALDLSIEQARDELERTQRARDTTEADHRAALKAVADIGPQLGEARMAAENASAHVLAEVEQLVSAAHRLTRRIALPGLAAAATTGRLAGIVHPEQVDEVRAGAVAVLDAVAEPRQPASASRVFDAFREFDREVSGQLDARHWLDDDVHLVEIAGAGDEHTLAGAARLLAARVEQGRAALSEREREVFTRFVLGGVAEELRRRVNQAGQLIAAMNTSLGGITTTNGIGVKLGWGLREEHAALGRVLELVATSDAVRSEAQNAELTELLRKRVELHYAADPSSGYASHLAAALDYRTWHEVSVTILGPDAGQQRRLSRRAKLSQGETRFVSYVTLFAAADGYLTSLGDDSRALRLILLDDAFAKVDDTTVAELMGLLVTLDLDFVMTGHALWGCFPQVPALDVYEVRRSDGSSAVTTHVHWDGRNRHLRSTA</sequence>
<keyword evidence="3" id="KW-0742">SOS response</keyword>
<dbReference type="InterPro" id="IPR027417">
    <property type="entry name" value="P-loop_NTPase"/>
</dbReference>
<protein>
    <submittedName>
        <fullName evidence="6">TIGR02680 family protein</fullName>
    </submittedName>
</protein>
<evidence type="ECO:0000256" key="4">
    <source>
        <dbReference type="SAM" id="Coils"/>
    </source>
</evidence>
<organism evidence="6 7">
    <name type="scientific">Jatrophihabitans cynanchi</name>
    <dbReference type="NCBI Taxonomy" id="2944128"/>
    <lineage>
        <taxon>Bacteria</taxon>
        <taxon>Bacillati</taxon>
        <taxon>Actinomycetota</taxon>
        <taxon>Actinomycetes</taxon>
        <taxon>Jatrophihabitantales</taxon>
        <taxon>Jatrophihabitantaceae</taxon>
        <taxon>Jatrophihabitans</taxon>
    </lineage>
</organism>
<dbReference type="RefSeq" id="WP_269444862.1">
    <property type="nucleotide sequence ID" value="NZ_CP097463.1"/>
</dbReference>
<feature type="coiled-coil region" evidence="4">
    <location>
        <begin position="937"/>
        <end position="971"/>
    </location>
</feature>
<dbReference type="Pfam" id="PF13558">
    <property type="entry name" value="SbcC_Walker_B"/>
    <property type="match status" value="1"/>
</dbReference>
<reference evidence="6" key="1">
    <citation type="submission" date="2022-05" db="EMBL/GenBank/DDBJ databases">
        <title>Jatrophihabitans sp. SB3-54 whole genome sequence.</title>
        <authorList>
            <person name="Suh M.K."/>
            <person name="Eom M.K."/>
            <person name="Kim J.S."/>
            <person name="Kim H.S."/>
            <person name="Do H.E."/>
            <person name="Shin Y.K."/>
            <person name="Lee J.-S."/>
        </authorList>
    </citation>
    <scope>NUCLEOTIDE SEQUENCE</scope>
    <source>
        <strain evidence="6">SB3-54</strain>
    </source>
</reference>